<dbReference type="AlphaFoldDB" id="A0A853JH32"/>
<evidence type="ECO:0008006" key="3">
    <source>
        <dbReference type="Google" id="ProtNLM"/>
    </source>
</evidence>
<proteinExistence type="predicted"/>
<dbReference type="EMBL" id="JACCKA010000086">
    <property type="protein sequence ID" value="NZA27760.1"/>
    <property type="molecule type" value="Genomic_DNA"/>
</dbReference>
<accession>A0A853JH32</accession>
<reference evidence="1 2" key="1">
    <citation type="submission" date="2020-07" db="EMBL/GenBank/DDBJ databases">
        <title>Luteimonas sp. SJ-92.</title>
        <authorList>
            <person name="Huang X.-X."/>
            <person name="Xu L."/>
            <person name="Sun J.-Q."/>
        </authorList>
    </citation>
    <scope>NUCLEOTIDE SEQUENCE [LARGE SCALE GENOMIC DNA]</scope>
    <source>
        <strain evidence="1 2">SJ-92</strain>
    </source>
</reference>
<comment type="caution">
    <text evidence="1">The sequence shown here is derived from an EMBL/GenBank/DDBJ whole genome shotgun (WGS) entry which is preliminary data.</text>
</comment>
<dbReference type="RefSeq" id="WP_180679529.1">
    <property type="nucleotide sequence ID" value="NZ_JACCKA010000086.1"/>
</dbReference>
<evidence type="ECO:0000313" key="2">
    <source>
        <dbReference type="Proteomes" id="UP000578091"/>
    </source>
</evidence>
<protein>
    <recommendedName>
        <fullName evidence="3">Type II secretion system protein</fullName>
    </recommendedName>
</protein>
<name>A0A853JH32_9GAMM</name>
<sequence length="145" mass="15502">MKETGSAGRTLAIVAVAVVVATVAAAIRVMGGPAAQREAKLDVRRVDDLQRIAMLVDMRVRHGEALPADLPALAVRPGTRVALLDPAGVPYEYQPTGGRGYRLCADFSTDTAITPEAWRGDEWAHGAGRQCFERTAPVPRADRTP</sequence>
<dbReference type="Proteomes" id="UP000578091">
    <property type="component" value="Unassembled WGS sequence"/>
</dbReference>
<keyword evidence="2" id="KW-1185">Reference proteome</keyword>
<gene>
    <name evidence="1" type="ORF">H0E84_15380</name>
</gene>
<evidence type="ECO:0000313" key="1">
    <source>
        <dbReference type="EMBL" id="NZA27760.1"/>
    </source>
</evidence>
<organism evidence="1 2">
    <name type="scientific">Luteimonas salinisoli</name>
    <dbReference type="NCBI Taxonomy" id="2752307"/>
    <lineage>
        <taxon>Bacteria</taxon>
        <taxon>Pseudomonadati</taxon>
        <taxon>Pseudomonadota</taxon>
        <taxon>Gammaproteobacteria</taxon>
        <taxon>Lysobacterales</taxon>
        <taxon>Lysobacteraceae</taxon>
        <taxon>Luteimonas</taxon>
    </lineage>
</organism>